<evidence type="ECO:0000313" key="2">
    <source>
        <dbReference type="Proteomes" id="UP001500711"/>
    </source>
</evidence>
<comment type="caution">
    <text evidence="1">The sequence shown here is derived from an EMBL/GenBank/DDBJ whole genome shotgun (WGS) entry which is preliminary data.</text>
</comment>
<evidence type="ECO:0000313" key="1">
    <source>
        <dbReference type="EMBL" id="GAA3645542.1"/>
    </source>
</evidence>
<dbReference type="Proteomes" id="UP001500711">
    <property type="component" value="Unassembled WGS sequence"/>
</dbReference>
<protein>
    <submittedName>
        <fullName evidence="1">Uncharacterized protein</fullName>
    </submittedName>
</protein>
<gene>
    <name evidence="1" type="ORF">GCM10022267_35320</name>
</gene>
<reference evidence="2" key="1">
    <citation type="journal article" date="2019" name="Int. J. Syst. Evol. Microbiol.">
        <title>The Global Catalogue of Microorganisms (GCM) 10K type strain sequencing project: providing services to taxonomists for standard genome sequencing and annotation.</title>
        <authorList>
            <consortium name="The Broad Institute Genomics Platform"/>
            <consortium name="The Broad Institute Genome Sequencing Center for Infectious Disease"/>
            <person name="Wu L."/>
            <person name="Ma J."/>
        </authorList>
    </citation>
    <scope>NUCLEOTIDE SEQUENCE [LARGE SCALE GENOMIC DNA]</scope>
    <source>
        <strain evidence="2">JCM 17494</strain>
    </source>
</reference>
<accession>A0ABP7B2H9</accession>
<organism evidence="1 2">
    <name type="scientific">Lentzea roselyniae</name>
    <dbReference type="NCBI Taxonomy" id="531940"/>
    <lineage>
        <taxon>Bacteria</taxon>
        <taxon>Bacillati</taxon>
        <taxon>Actinomycetota</taxon>
        <taxon>Actinomycetes</taxon>
        <taxon>Pseudonocardiales</taxon>
        <taxon>Pseudonocardiaceae</taxon>
        <taxon>Lentzea</taxon>
    </lineage>
</organism>
<keyword evidence="2" id="KW-1185">Reference proteome</keyword>
<dbReference type="EMBL" id="BAABBE010000009">
    <property type="protein sequence ID" value="GAA3645542.1"/>
    <property type="molecule type" value="Genomic_DNA"/>
</dbReference>
<proteinExistence type="predicted"/>
<name>A0ABP7B2H9_9PSEU</name>
<sequence length="66" mass="7047">MTGMPTTDDGLTGTILVCDGCGRSRRTSATGRIAWDLLWLQADQAGWSGSDRPLGPHYCTVCMGND</sequence>